<dbReference type="Proteomes" id="UP000202166">
    <property type="component" value="Segment"/>
</dbReference>
<feature type="region of interest" description="Disordered" evidence="1">
    <location>
        <begin position="1"/>
        <end position="25"/>
    </location>
</feature>
<dbReference type="KEGG" id="vg:28801525"/>
<evidence type="ECO:0000313" key="3">
    <source>
        <dbReference type="Proteomes" id="UP000202166"/>
    </source>
</evidence>
<dbReference type="GeneID" id="28801525"/>
<evidence type="ECO:0000313" key="2">
    <source>
        <dbReference type="EMBL" id="ANA86162.1"/>
    </source>
</evidence>
<organism evidence="2 3">
    <name type="scientific">Gordonia phage Kvothe</name>
    <dbReference type="NCBI Taxonomy" id="1838071"/>
    <lineage>
        <taxon>Viruses</taxon>
        <taxon>Duplodnaviria</taxon>
        <taxon>Heunggongvirae</taxon>
        <taxon>Uroviricota</taxon>
        <taxon>Caudoviricetes</taxon>
        <taxon>Demosthenesvirus</taxon>
        <taxon>Demosthenesvirus katyusha</taxon>
    </lineage>
</organism>
<sequence length="151" mass="17357">MMVVLGKEPLKPKPHQCEPPQKPVPEGEWRPWSDLGNVHGAAEGVGSVWRCDQCWDLWMVVGGAFDPRWIRYPYLSPSHKRRCRKMDKKNPILYRPRLNSAKQWKVVRHRDGTTSGLDSPYVQAFKQRAAMKQAQSRRPPTGPSGQSKRSK</sequence>
<dbReference type="EMBL" id="KU998243">
    <property type="protein sequence ID" value="ANA86162.1"/>
    <property type="molecule type" value="Genomic_DNA"/>
</dbReference>
<dbReference type="OrthoDB" id="34830at10239"/>
<feature type="region of interest" description="Disordered" evidence="1">
    <location>
        <begin position="110"/>
        <end position="151"/>
    </location>
</feature>
<feature type="compositionally biased region" description="Polar residues" evidence="1">
    <location>
        <begin position="133"/>
        <end position="151"/>
    </location>
</feature>
<dbReference type="RefSeq" id="YP_009274174.1">
    <property type="nucleotide sequence ID" value="NC_030914.1"/>
</dbReference>
<reference evidence="2 3" key="1">
    <citation type="submission" date="2016-03" db="EMBL/GenBank/DDBJ databases">
        <authorList>
            <person name="Rimple P."/>
            <person name="Montgomery M.T."/>
            <person name="Guerrero C.A."/>
            <person name="Mavrich T.N."/>
            <person name="Pope W.H."/>
            <person name="Garlena R.A."/>
            <person name="Russell D.A."/>
            <person name="Jacobs-Sera D."/>
            <person name="Hendrix R.W."/>
            <person name="Hatfull G.F."/>
        </authorList>
    </citation>
    <scope>NUCLEOTIDE SEQUENCE [LARGE SCALE GENOMIC DNA]</scope>
</reference>
<evidence type="ECO:0000256" key="1">
    <source>
        <dbReference type="SAM" id="MobiDB-lite"/>
    </source>
</evidence>
<proteinExistence type="predicted"/>
<accession>A0A160DEE5</accession>
<name>A0A160DEE5_9CAUD</name>
<protein>
    <submittedName>
        <fullName evidence="2">Uncharacterized protein</fullName>
    </submittedName>
</protein>
<gene>
    <name evidence="2" type="primary">46</name>
    <name evidence="2" type="ORF">PBI_KVOTHE_46</name>
</gene>